<comment type="cofactor">
    <cofactor evidence="1">
        <name>heme</name>
        <dbReference type="ChEBI" id="CHEBI:30413"/>
    </cofactor>
</comment>
<keyword evidence="7" id="KW-0560">Oxidoreductase</keyword>
<dbReference type="InterPro" id="IPR036396">
    <property type="entry name" value="Cyt_P450_sf"/>
</dbReference>
<comment type="caution">
    <text evidence="12">The sequence shown here is derived from an EMBL/GenBank/DDBJ whole genome shotgun (WGS) entry which is preliminary data.</text>
</comment>
<dbReference type="PANTHER" id="PTHR24287">
    <property type="entry name" value="P450, PUTATIVE (EUROFUNG)-RELATED"/>
    <property type="match status" value="1"/>
</dbReference>
<keyword evidence="4 11" id="KW-0812">Transmembrane</keyword>
<dbReference type="InterPro" id="IPR002401">
    <property type="entry name" value="Cyt_P450_E_grp-I"/>
</dbReference>
<comment type="similarity">
    <text evidence="3">Belongs to the cytochrome P450 family.</text>
</comment>
<evidence type="ECO:0000313" key="12">
    <source>
        <dbReference type="EMBL" id="KAK5997338.1"/>
    </source>
</evidence>
<keyword evidence="8" id="KW-0408">Iron</keyword>
<dbReference type="PANTHER" id="PTHR24287:SF5">
    <property type="entry name" value="P450, PUTATIVE (EUROFUNG)-RELATED"/>
    <property type="match status" value="1"/>
</dbReference>
<evidence type="ECO:0000256" key="3">
    <source>
        <dbReference type="ARBA" id="ARBA00010617"/>
    </source>
</evidence>
<evidence type="ECO:0000256" key="7">
    <source>
        <dbReference type="ARBA" id="ARBA00023002"/>
    </source>
</evidence>
<evidence type="ECO:0000256" key="6">
    <source>
        <dbReference type="ARBA" id="ARBA00022989"/>
    </source>
</evidence>
<gene>
    <name evidence="12" type="ORF">PT974_02693</name>
</gene>
<evidence type="ECO:0000256" key="11">
    <source>
        <dbReference type="SAM" id="Phobius"/>
    </source>
</evidence>
<evidence type="ECO:0000256" key="9">
    <source>
        <dbReference type="ARBA" id="ARBA00023033"/>
    </source>
</evidence>
<dbReference type="EMBL" id="JAVFKD010000002">
    <property type="protein sequence ID" value="KAK5997338.1"/>
    <property type="molecule type" value="Genomic_DNA"/>
</dbReference>
<name>A0ABR0SYX9_9HYPO</name>
<comment type="subcellular location">
    <subcellularLocation>
        <location evidence="2">Membrane</location>
        <topology evidence="2">Single-pass membrane protein</topology>
    </subcellularLocation>
</comment>
<evidence type="ECO:0000256" key="10">
    <source>
        <dbReference type="ARBA" id="ARBA00023136"/>
    </source>
</evidence>
<protein>
    <submittedName>
        <fullName evidence="12">Cytochrome P450 52A3-B</fullName>
    </submittedName>
</protein>
<evidence type="ECO:0000313" key="13">
    <source>
        <dbReference type="Proteomes" id="UP001338125"/>
    </source>
</evidence>
<dbReference type="InterPro" id="IPR047146">
    <property type="entry name" value="Cyt_P450_E_CYP52_fungi"/>
</dbReference>
<dbReference type="Gene3D" id="1.10.630.10">
    <property type="entry name" value="Cytochrome P450"/>
    <property type="match status" value="1"/>
</dbReference>
<dbReference type="Pfam" id="PF00067">
    <property type="entry name" value="p450"/>
    <property type="match status" value="1"/>
</dbReference>
<keyword evidence="10 11" id="KW-0472">Membrane</keyword>
<accession>A0ABR0SYX9</accession>
<evidence type="ECO:0000256" key="4">
    <source>
        <dbReference type="ARBA" id="ARBA00022692"/>
    </source>
</evidence>
<sequence length="502" mass="56843">MSLIKSIISFHAFTTSISVLGVITVLVWIRHLIADIRIKRAGGVRAPVLAGNLFSASRFYYHVGKNQYQNTLLDLLNSKLDDLPSGRRGFAEFSLTGAKRVLITRDPEQIKTILATKFAHFGHGHMWHDLWRPFLGDGIFATDGKMWHDSRQMIRPMFLKDRVRNIAIFDACTDKLLSKLPSPGTTVDLKDFFYRWTLDTMTEFLLGENVNSLDSPDNEIAHAMYVAQRAQMYIMLLNPIAPLIPKGDYYQAIRKIEQFIEPVIARTIALPEGQLEELSKSDMDFTFLHSIARFSRDPKTIRDQIMSVLLAGRDTTAATLSWAIYELSNYPSMWARLREEVLGVLGCNGTPSYEALKNMTYLKNIINETLRLHPAVPINMRTVLETTTVPNRPGKPDIVLLKGDSVTINTLGLHTREDLYPRVGEICEPQGFQPRAVGELDAQALDVYAVPRWAKDMLVRFAQRFERIEYRGVWEAQSLQADIIGTPALGVPVALFEPSYTK</sequence>
<dbReference type="SUPFAM" id="SSF48264">
    <property type="entry name" value="Cytochrome P450"/>
    <property type="match status" value="1"/>
</dbReference>
<evidence type="ECO:0000256" key="1">
    <source>
        <dbReference type="ARBA" id="ARBA00001971"/>
    </source>
</evidence>
<feature type="transmembrane region" description="Helical" evidence="11">
    <location>
        <begin position="6"/>
        <end position="29"/>
    </location>
</feature>
<dbReference type="PRINTS" id="PR00463">
    <property type="entry name" value="EP450I"/>
</dbReference>
<keyword evidence="5" id="KW-0479">Metal-binding</keyword>
<keyword evidence="6 11" id="KW-1133">Transmembrane helix</keyword>
<evidence type="ECO:0000256" key="2">
    <source>
        <dbReference type="ARBA" id="ARBA00004167"/>
    </source>
</evidence>
<proteinExistence type="inferred from homology"/>
<evidence type="ECO:0000256" key="5">
    <source>
        <dbReference type="ARBA" id="ARBA00022723"/>
    </source>
</evidence>
<keyword evidence="13" id="KW-1185">Reference proteome</keyword>
<dbReference type="Proteomes" id="UP001338125">
    <property type="component" value="Unassembled WGS sequence"/>
</dbReference>
<dbReference type="PRINTS" id="PR00385">
    <property type="entry name" value="P450"/>
</dbReference>
<keyword evidence="9" id="KW-0503">Monooxygenase</keyword>
<reference evidence="12 13" key="1">
    <citation type="submission" date="2024-01" db="EMBL/GenBank/DDBJ databases">
        <title>Complete genome of Cladobotryum mycophilum ATHUM6906.</title>
        <authorList>
            <person name="Christinaki A.C."/>
            <person name="Myridakis A.I."/>
            <person name="Kouvelis V.N."/>
        </authorList>
    </citation>
    <scope>NUCLEOTIDE SEQUENCE [LARGE SCALE GENOMIC DNA]</scope>
    <source>
        <strain evidence="12 13">ATHUM6906</strain>
    </source>
</reference>
<evidence type="ECO:0000256" key="8">
    <source>
        <dbReference type="ARBA" id="ARBA00023004"/>
    </source>
</evidence>
<dbReference type="InterPro" id="IPR001128">
    <property type="entry name" value="Cyt_P450"/>
</dbReference>
<organism evidence="12 13">
    <name type="scientific">Cladobotryum mycophilum</name>
    <dbReference type="NCBI Taxonomy" id="491253"/>
    <lineage>
        <taxon>Eukaryota</taxon>
        <taxon>Fungi</taxon>
        <taxon>Dikarya</taxon>
        <taxon>Ascomycota</taxon>
        <taxon>Pezizomycotina</taxon>
        <taxon>Sordariomycetes</taxon>
        <taxon>Hypocreomycetidae</taxon>
        <taxon>Hypocreales</taxon>
        <taxon>Hypocreaceae</taxon>
        <taxon>Cladobotryum</taxon>
    </lineage>
</organism>